<dbReference type="Proteomes" id="UP001156441">
    <property type="component" value="Unassembled WGS sequence"/>
</dbReference>
<organism evidence="1 2">
    <name type="scientific">Actinophytocola gossypii</name>
    <dbReference type="NCBI Taxonomy" id="2812003"/>
    <lineage>
        <taxon>Bacteria</taxon>
        <taxon>Bacillati</taxon>
        <taxon>Actinomycetota</taxon>
        <taxon>Actinomycetes</taxon>
        <taxon>Pseudonocardiales</taxon>
        <taxon>Pseudonocardiaceae</taxon>
    </lineage>
</organism>
<evidence type="ECO:0000313" key="1">
    <source>
        <dbReference type="EMBL" id="MCT2583481.1"/>
    </source>
</evidence>
<reference evidence="1 2" key="1">
    <citation type="submission" date="2021-02" db="EMBL/GenBank/DDBJ databases">
        <title>Actinophytocola xerophila sp. nov., isolated from soil of cotton cropping field.</title>
        <authorList>
            <person name="Huang R."/>
            <person name="Chen X."/>
            <person name="Ge X."/>
            <person name="Liu W."/>
        </authorList>
    </citation>
    <scope>NUCLEOTIDE SEQUENCE [LARGE SCALE GENOMIC DNA]</scope>
    <source>
        <strain evidence="1 2">S1-96</strain>
    </source>
</reference>
<protein>
    <submittedName>
        <fullName evidence="1">Uncharacterized protein</fullName>
    </submittedName>
</protein>
<dbReference type="RefSeq" id="WP_260190852.1">
    <property type="nucleotide sequence ID" value="NZ_JAFFZE010000009.1"/>
</dbReference>
<gene>
    <name evidence="1" type="ORF">JT362_10170</name>
</gene>
<proteinExistence type="predicted"/>
<dbReference type="EMBL" id="JAFFZE010000009">
    <property type="protein sequence ID" value="MCT2583481.1"/>
    <property type="molecule type" value="Genomic_DNA"/>
</dbReference>
<comment type="caution">
    <text evidence="1">The sequence shown here is derived from an EMBL/GenBank/DDBJ whole genome shotgun (WGS) entry which is preliminary data.</text>
</comment>
<evidence type="ECO:0000313" key="2">
    <source>
        <dbReference type="Proteomes" id="UP001156441"/>
    </source>
</evidence>
<name>A0ABT2J713_9PSEU</name>
<sequence length="225" mass="23683">MDTLSMREFVHVPGPFASVYLPSAAAWPVLRPRLAAQHVEETVLDVLDEAVARHGATGHALVTALVSSGGTVLVDECPSWRPAAPVGRVSDLPYLLPLAHHHAAAGERPVAEWSAYDQFVFESSRPGGLAVDGLPLCTRGLREGNADALVVSVDRLGDETVWVGGDQQDHLVGTDDSLRALGVPISRQRADEALPLAALAVGAELIVTAESLPLADGVGVLLRHP</sequence>
<accession>A0ABT2J713</accession>
<keyword evidence="2" id="KW-1185">Reference proteome</keyword>